<organism evidence="2 3">
    <name type="scientific">Rhizoctonia solani</name>
    <dbReference type="NCBI Taxonomy" id="456999"/>
    <lineage>
        <taxon>Eukaryota</taxon>
        <taxon>Fungi</taxon>
        <taxon>Dikarya</taxon>
        <taxon>Basidiomycota</taxon>
        <taxon>Agaricomycotina</taxon>
        <taxon>Agaricomycetes</taxon>
        <taxon>Cantharellales</taxon>
        <taxon>Ceratobasidiaceae</taxon>
        <taxon>Rhizoctonia</taxon>
    </lineage>
</organism>
<feature type="region of interest" description="Disordered" evidence="1">
    <location>
        <begin position="86"/>
        <end position="124"/>
    </location>
</feature>
<name>A0A8H3DWA5_9AGAM</name>
<evidence type="ECO:0000313" key="3">
    <source>
        <dbReference type="Proteomes" id="UP000663827"/>
    </source>
</evidence>
<dbReference type="AlphaFoldDB" id="A0A8H3DWA5"/>
<gene>
    <name evidence="2" type="ORF">RDB_LOCUS24414</name>
</gene>
<accession>A0A8H3DWA5</accession>
<comment type="caution">
    <text evidence="2">The sequence shown here is derived from an EMBL/GenBank/DDBJ whole genome shotgun (WGS) entry which is preliminary data.</text>
</comment>
<dbReference type="Gene3D" id="4.10.1060.10">
    <property type="entry name" value="Zinc finger, RanBP2-type"/>
    <property type="match status" value="1"/>
</dbReference>
<dbReference type="SUPFAM" id="SSF90209">
    <property type="entry name" value="Ran binding protein zinc finger-like"/>
    <property type="match status" value="1"/>
</dbReference>
<dbReference type="Proteomes" id="UP000663827">
    <property type="component" value="Unassembled WGS sequence"/>
</dbReference>
<evidence type="ECO:0000313" key="2">
    <source>
        <dbReference type="EMBL" id="CAE7082010.1"/>
    </source>
</evidence>
<dbReference type="EMBL" id="CAJNJQ010000494">
    <property type="protein sequence ID" value="CAE7082010.1"/>
    <property type="molecule type" value="Genomic_DNA"/>
</dbReference>
<reference evidence="2" key="1">
    <citation type="submission" date="2021-01" db="EMBL/GenBank/DDBJ databases">
        <authorList>
            <person name="Kaushik A."/>
        </authorList>
    </citation>
    <scope>NUCLEOTIDE SEQUENCE</scope>
    <source>
        <strain evidence="2">AG5</strain>
    </source>
</reference>
<proteinExistence type="predicted"/>
<evidence type="ECO:0000256" key="1">
    <source>
        <dbReference type="SAM" id="MobiDB-lite"/>
    </source>
</evidence>
<protein>
    <submittedName>
        <fullName evidence="2">Uncharacterized protein</fullName>
    </submittedName>
</protein>
<sequence>MFDKVGSSTTIDFSSAAFKRGDWICRAPLCTAHNPARNMMCNRVWRPSSIRYRDVNPEAFDQHVFLLLSLPPSLAIRFAASFWKTTPPSTTFNPCSDRAREPPLSPASDLALSPGRSAKAASAR</sequence>
<dbReference type="InterPro" id="IPR036443">
    <property type="entry name" value="Znf_RanBP2_sf"/>
</dbReference>